<accession>A0A0R3TK41</accession>
<protein>
    <submittedName>
        <fullName evidence="3">General secretion pathway protein</fullName>
    </submittedName>
</protein>
<evidence type="ECO:0000313" key="3">
    <source>
        <dbReference type="WBParaSite" id="HNAJ_0000750601-mRNA-1"/>
    </source>
</evidence>
<name>A0A0R3TK41_RODNA</name>
<gene>
    <name evidence="1" type="ORF">HNAJ_LOCUS7502</name>
</gene>
<sequence>MHALRKHRKQLHRIFSSENQLTASEFKDLTERIDELSRRKFIYFNLCLNEVIVKNGEEYKEITELIDGLRTRALLLRRQFIYFNLYPNKVIVENGAEYETLHCFIRRFSLSVAELEEYRQDFEHRYHEQNSS</sequence>
<organism evidence="3">
    <name type="scientific">Rodentolepis nana</name>
    <name type="common">Dwarf tapeworm</name>
    <name type="synonym">Hymenolepis nana</name>
    <dbReference type="NCBI Taxonomy" id="102285"/>
    <lineage>
        <taxon>Eukaryota</taxon>
        <taxon>Metazoa</taxon>
        <taxon>Spiralia</taxon>
        <taxon>Lophotrochozoa</taxon>
        <taxon>Platyhelminthes</taxon>
        <taxon>Cestoda</taxon>
        <taxon>Eucestoda</taxon>
        <taxon>Cyclophyllidea</taxon>
        <taxon>Hymenolepididae</taxon>
        <taxon>Rodentolepis</taxon>
    </lineage>
</organism>
<dbReference type="EMBL" id="UZAE01012066">
    <property type="protein sequence ID" value="VDO03362.1"/>
    <property type="molecule type" value="Genomic_DNA"/>
</dbReference>
<proteinExistence type="predicted"/>
<reference evidence="1 2" key="2">
    <citation type="submission" date="2018-11" db="EMBL/GenBank/DDBJ databases">
        <authorList>
            <consortium name="Pathogen Informatics"/>
        </authorList>
    </citation>
    <scope>NUCLEOTIDE SEQUENCE [LARGE SCALE GENOMIC DNA]</scope>
</reference>
<dbReference type="Proteomes" id="UP000278807">
    <property type="component" value="Unassembled WGS sequence"/>
</dbReference>
<evidence type="ECO:0000313" key="1">
    <source>
        <dbReference type="EMBL" id="VDO03362.1"/>
    </source>
</evidence>
<dbReference type="WBParaSite" id="HNAJ_0000750601-mRNA-1">
    <property type="protein sequence ID" value="HNAJ_0000750601-mRNA-1"/>
    <property type="gene ID" value="HNAJ_0000750601"/>
</dbReference>
<reference evidence="3" key="1">
    <citation type="submission" date="2017-02" db="UniProtKB">
        <authorList>
            <consortium name="WormBaseParasite"/>
        </authorList>
    </citation>
    <scope>IDENTIFICATION</scope>
</reference>
<keyword evidence="2" id="KW-1185">Reference proteome</keyword>
<dbReference type="AlphaFoldDB" id="A0A0R3TK41"/>
<evidence type="ECO:0000313" key="2">
    <source>
        <dbReference type="Proteomes" id="UP000278807"/>
    </source>
</evidence>